<comment type="caution">
    <text evidence="2">The sequence shown here is derived from an EMBL/GenBank/DDBJ whole genome shotgun (WGS) entry which is preliminary data.</text>
</comment>
<accession>A0AAP0S1V4</accession>
<organism evidence="2 3">
    <name type="scientific">Liquidambar formosana</name>
    <name type="common">Formosan gum</name>
    <dbReference type="NCBI Taxonomy" id="63359"/>
    <lineage>
        <taxon>Eukaryota</taxon>
        <taxon>Viridiplantae</taxon>
        <taxon>Streptophyta</taxon>
        <taxon>Embryophyta</taxon>
        <taxon>Tracheophyta</taxon>
        <taxon>Spermatophyta</taxon>
        <taxon>Magnoliopsida</taxon>
        <taxon>eudicotyledons</taxon>
        <taxon>Gunneridae</taxon>
        <taxon>Pentapetalae</taxon>
        <taxon>Saxifragales</taxon>
        <taxon>Altingiaceae</taxon>
        <taxon>Liquidambar</taxon>
    </lineage>
</organism>
<reference evidence="2 3" key="1">
    <citation type="journal article" date="2024" name="Plant J.">
        <title>Genome sequences and population genomics reveal climatic adaptation and genomic divergence between two closely related sweetgum species.</title>
        <authorList>
            <person name="Xu W.Q."/>
            <person name="Ren C.Q."/>
            <person name="Zhang X.Y."/>
            <person name="Comes H.P."/>
            <person name="Liu X.H."/>
            <person name="Li Y.G."/>
            <person name="Kettle C.J."/>
            <person name="Jalonen R."/>
            <person name="Gaisberger H."/>
            <person name="Ma Y.Z."/>
            <person name="Qiu Y.X."/>
        </authorList>
    </citation>
    <scope>NUCLEOTIDE SEQUENCE [LARGE SCALE GENOMIC DNA]</scope>
    <source>
        <strain evidence="2">Hangzhou</strain>
    </source>
</reference>
<keyword evidence="3" id="KW-1185">Reference proteome</keyword>
<dbReference type="EMBL" id="JBBPBK010000003">
    <property type="protein sequence ID" value="KAK9288987.1"/>
    <property type="molecule type" value="Genomic_DNA"/>
</dbReference>
<dbReference type="Pfam" id="PF13961">
    <property type="entry name" value="DUF4219"/>
    <property type="match status" value="1"/>
</dbReference>
<evidence type="ECO:0000259" key="1">
    <source>
        <dbReference type="Pfam" id="PF13961"/>
    </source>
</evidence>
<dbReference type="Proteomes" id="UP001415857">
    <property type="component" value="Unassembled WGS sequence"/>
</dbReference>
<feature type="domain" description="DUF4219" evidence="1">
    <location>
        <begin position="14"/>
        <end position="39"/>
    </location>
</feature>
<protein>
    <recommendedName>
        <fullName evidence="1">DUF4219 domain-containing protein</fullName>
    </recommendedName>
</protein>
<dbReference type="InterPro" id="IPR025314">
    <property type="entry name" value="DUF4219"/>
</dbReference>
<evidence type="ECO:0000313" key="2">
    <source>
        <dbReference type="EMBL" id="KAK9288987.1"/>
    </source>
</evidence>
<dbReference type="AlphaFoldDB" id="A0AAP0S1V4"/>
<gene>
    <name evidence="2" type="ORF">L1049_017458</name>
</gene>
<proteinExistence type="predicted"/>
<name>A0AAP0S1V4_LIQFO</name>
<evidence type="ECO:0000313" key="3">
    <source>
        <dbReference type="Proteomes" id="UP001415857"/>
    </source>
</evidence>
<sequence>MADLANAIGGFEKLNEHNYEYWRLCIEAYLQGQDSWEIVGGNETTATENAEALCKWRIKAGGEKKFGRAIRAPIIVYRAPNAFFGKSSLPPGEIGASKFPLFDLLREVKQHLR</sequence>